<evidence type="ECO:0000259" key="1">
    <source>
        <dbReference type="SMART" id="SM00481"/>
    </source>
</evidence>
<dbReference type="InterPro" id="IPR016195">
    <property type="entry name" value="Pol/histidinol_Pase-like"/>
</dbReference>
<proteinExistence type="predicted"/>
<dbReference type="Proteomes" id="UP000037392">
    <property type="component" value="Unassembled WGS sequence"/>
</dbReference>
<dbReference type="GO" id="GO:0008270">
    <property type="term" value="F:zinc ion binding"/>
    <property type="evidence" value="ECO:0007669"/>
    <property type="project" value="TreeGrafter"/>
</dbReference>
<dbReference type="AlphaFoldDB" id="A0A0J9CB37"/>
<dbReference type="InterPro" id="IPR003141">
    <property type="entry name" value="Pol/His_phosphatase_N"/>
</dbReference>
<dbReference type="InterPro" id="IPR050243">
    <property type="entry name" value="PHP_phosphatase"/>
</dbReference>
<feature type="domain" description="Polymerase/histidinol phosphatase N-terminal" evidence="1">
    <location>
        <begin position="5"/>
        <end position="79"/>
    </location>
</feature>
<dbReference type="GO" id="GO:0005829">
    <property type="term" value="C:cytosol"/>
    <property type="evidence" value="ECO:0007669"/>
    <property type="project" value="TreeGrafter"/>
</dbReference>
<dbReference type="PATRIC" id="fig|742734.4.peg.1840"/>
<dbReference type="InterPro" id="IPR004013">
    <property type="entry name" value="PHP_dom"/>
</dbReference>
<sequence>MRLVLDTHTHTIASAHAYSTVAEMARAAADRKLELLAITDHGPALADSSHKLHFMNYHVLPGEMYGVRMLYGVELNILDFEGNVDLDEEILKRQDLCIASFHTACTKAGTMEENTQAYLKAMENPYVDIIGHPEDGYIPVDFERLVKKAKEQGVLLEINNSSVKTAFYRLNTRENMKTMLKLCKQYQVPVSMGTDAHYAGAVGLFDQAPQVLREVDFPEELVANTSTERFLDLLARRRKRRCLEA</sequence>
<dbReference type="CDD" id="cd07437">
    <property type="entry name" value="PHP_HisPPase_Ycdx_like"/>
    <property type="match status" value="1"/>
</dbReference>
<comment type="caution">
    <text evidence="2">The sequence shown here is derived from an EMBL/GenBank/DDBJ whole genome shotgun (WGS) entry which is preliminary data.</text>
</comment>
<dbReference type="GO" id="GO:0042578">
    <property type="term" value="F:phosphoric ester hydrolase activity"/>
    <property type="evidence" value="ECO:0007669"/>
    <property type="project" value="TreeGrafter"/>
</dbReference>
<dbReference type="OrthoDB" id="9808747at2"/>
<evidence type="ECO:0000313" key="3">
    <source>
        <dbReference type="Proteomes" id="UP000037392"/>
    </source>
</evidence>
<evidence type="ECO:0000313" key="2">
    <source>
        <dbReference type="EMBL" id="KMW21611.1"/>
    </source>
</evidence>
<organism evidence="2 3">
    <name type="scientific">[Clostridium] citroniae WAL-19142</name>
    <dbReference type="NCBI Taxonomy" id="742734"/>
    <lineage>
        <taxon>Bacteria</taxon>
        <taxon>Bacillati</taxon>
        <taxon>Bacillota</taxon>
        <taxon>Clostridia</taxon>
        <taxon>Lachnospirales</taxon>
        <taxon>Lachnospiraceae</taxon>
        <taxon>Enterocloster</taxon>
    </lineage>
</organism>
<dbReference type="SUPFAM" id="SSF89550">
    <property type="entry name" value="PHP domain-like"/>
    <property type="match status" value="1"/>
</dbReference>
<dbReference type="PANTHER" id="PTHR36928">
    <property type="entry name" value="PHOSPHATASE YCDX-RELATED"/>
    <property type="match status" value="1"/>
</dbReference>
<dbReference type="GeneID" id="93165128"/>
<accession>A0A0J9CB37</accession>
<dbReference type="RefSeq" id="WP_007861401.1">
    <property type="nucleotide sequence ID" value="NZ_KQ235877.1"/>
</dbReference>
<name>A0A0J9CB37_9FIRM</name>
<dbReference type="Gene3D" id="3.20.20.140">
    <property type="entry name" value="Metal-dependent hydrolases"/>
    <property type="match status" value="1"/>
</dbReference>
<dbReference type="SMART" id="SM00481">
    <property type="entry name" value="POLIIIAc"/>
    <property type="match status" value="1"/>
</dbReference>
<protein>
    <recommendedName>
        <fullName evidence="1">Polymerase/histidinol phosphatase N-terminal domain-containing protein</fullName>
    </recommendedName>
</protein>
<dbReference type="EMBL" id="ADLK01000015">
    <property type="protein sequence ID" value="KMW21611.1"/>
    <property type="molecule type" value="Genomic_DNA"/>
</dbReference>
<dbReference type="NCBIfam" id="NF006702">
    <property type="entry name" value="PRK09248.1"/>
    <property type="match status" value="1"/>
</dbReference>
<dbReference type="PANTHER" id="PTHR36928:SF1">
    <property type="entry name" value="PHOSPHATASE YCDX-RELATED"/>
    <property type="match status" value="1"/>
</dbReference>
<reference evidence="2 3" key="1">
    <citation type="submission" date="2011-04" db="EMBL/GenBank/DDBJ databases">
        <title>The Genome Sequence of Clostridium citroniae WAL-19142.</title>
        <authorList>
            <consortium name="The Broad Institute Genome Sequencing Platform"/>
            <person name="Earl A."/>
            <person name="Ward D."/>
            <person name="Feldgarden M."/>
            <person name="Gevers D."/>
            <person name="Warren Y.A."/>
            <person name="Tyrrell K.L."/>
            <person name="Citron D.M."/>
            <person name="Goldstein E.J."/>
            <person name="Daigneault M."/>
            <person name="Allen-Vercoe E."/>
            <person name="Young S.K."/>
            <person name="Zeng Q."/>
            <person name="Gargeya S."/>
            <person name="Fitzgerald M."/>
            <person name="Haas B."/>
            <person name="Abouelleil A."/>
            <person name="Alvarado L."/>
            <person name="Arachchi H.M."/>
            <person name="Berlin A."/>
            <person name="Brown A."/>
            <person name="Chapman S.B."/>
            <person name="Chen Z."/>
            <person name="Dunbar C."/>
            <person name="Freedman E."/>
            <person name="Gearin G."/>
            <person name="Gellesch M."/>
            <person name="Goldberg J."/>
            <person name="Griggs A."/>
            <person name="Gujja S."/>
            <person name="Heilman E.R."/>
            <person name="Heiman D."/>
            <person name="Howarth C."/>
            <person name="Larson L."/>
            <person name="Lui A."/>
            <person name="MacDonald P.J."/>
            <person name="Mehta T."/>
            <person name="Montmayeur A."/>
            <person name="Murphy C."/>
            <person name="Neiman D."/>
            <person name="Pearson M."/>
            <person name="Priest M."/>
            <person name="Roberts A."/>
            <person name="Saif S."/>
            <person name="Shea T."/>
            <person name="Shenoy N."/>
            <person name="Sisk P."/>
            <person name="Stolte C."/>
            <person name="Sykes S."/>
            <person name="White J."/>
            <person name="Yandava C."/>
            <person name="Wortman J."/>
            <person name="Nusbaum C."/>
            <person name="Birren B."/>
        </authorList>
    </citation>
    <scope>NUCLEOTIDE SEQUENCE [LARGE SCALE GENOMIC DNA]</scope>
    <source>
        <strain evidence="2 3">WAL-19142</strain>
    </source>
</reference>
<dbReference type="Pfam" id="PF02811">
    <property type="entry name" value="PHP"/>
    <property type="match status" value="1"/>
</dbReference>
<gene>
    <name evidence="2" type="ORF">HMPREF9470_01716</name>
</gene>